<dbReference type="PROSITE" id="PS01124">
    <property type="entry name" value="HTH_ARAC_FAMILY_2"/>
    <property type="match status" value="1"/>
</dbReference>
<dbReference type="Pfam" id="PF12833">
    <property type="entry name" value="HTH_18"/>
    <property type="match status" value="1"/>
</dbReference>
<dbReference type="AlphaFoldDB" id="A0A1Y3YL72"/>
<dbReference type="RefSeq" id="WP_087426972.1">
    <property type="nucleotide sequence ID" value="NZ_NFII01000024.1"/>
</dbReference>
<protein>
    <submittedName>
        <fullName evidence="5">AraC family transcriptional regulator</fullName>
    </submittedName>
</protein>
<dbReference type="Gene3D" id="1.10.10.60">
    <property type="entry name" value="Homeodomain-like"/>
    <property type="match status" value="1"/>
</dbReference>
<evidence type="ECO:0000256" key="2">
    <source>
        <dbReference type="ARBA" id="ARBA00023125"/>
    </source>
</evidence>
<accession>A0A1Y3YL72</accession>
<dbReference type="GO" id="GO:0043565">
    <property type="term" value="F:sequence-specific DNA binding"/>
    <property type="evidence" value="ECO:0007669"/>
    <property type="project" value="InterPro"/>
</dbReference>
<keyword evidence="2" id="KW-0238">DNA-binding</keyword>
<comment type="caution">
    <text evidence="5">The sequence shown here is derived from an EMBL/GenBank/DDBJ whole genome shotgun (WGS) entry which is preliminary data.</text>
</comment>
<keyword evidence="1" id="KW-0805">Transcription regulation</keyword>
<proteinExistence type="predicted"/>
<evidence type="ECO:0000256" key="3">
    <source>
        <dbReference type="ARBA" id="ARBA00023163"/>
    </source>
</evidence>
<dbReference type="EMBL" id="NFII01000024">
    <property type="protein sequence ID" value="OUN98603.1"/>
    <property type="molecule type" value="Genomic_DNA"/>
</dbReference>
<dbReference type="InterPro" id="IPR018060">
    <property type="entry name" value="HTH_AraC"/>
</dbReference>
<keyword evidence="3" id="KW-0804">Transcription</keyword>
<dbReference type="PANTHER" id="PTHR46796">
    <property type="entry name" value="HTH-TYPE TRANSCRIPTIONAL ACTIVATOR RHAS-RELATED"/>
    <property type="match status" value="1"/>
</dbReference>
<dbReference type="Pfam" id="PF20240">
    <property type="entry name" value="DUF6597"/>
    <property type="match status" value="1"/>
</dbReference>
<gene>
    <name evidence="5" type="ORF">B5F97_16920</name>
</gene>
<sequence>MYKEYSPCSILAPFIYHFWEYKGETRSGLKFNIPPHGCSDFVFIVGNAADCIRNSLIMKPYHSYFFGPMNTFTELVAHTNFIHIIGVRFRPCGLFRFIDIPLNELTNQGIDSQEFPVLFSQSFIYQLCESNQNPIDTIEYELVRQVYKNNTDTEKQISYAVSLISRQKGIVSIKELATEACLCLRQFERKFKFYTGYSPKEYSRIVKFWNAIHLLKSNTSFDNLLSVAIQAGYYDTPHLYREVKRLSGNTPNAFLSLPTNEKVEVLHFEL</sequence>
<dbReference type="InterPro" id="IPR050204">
    <property type="entry name" value="AraC_XylS_family_regulators"/>
</dbReference>
<evidence type="ECO:0000259" key="4">
    <source>
        <dbReference type="PROSITE" id="PS01124"/>
    </source>
</evidence>
<name>A0A1Y3YL72_9BACE</name>
<dbReference type="PANTHER" id="PTHR46796:SF13">
    <property type="entry name" value="HTH-TYPE TRANSCRIPTIONAL ACTIVATOR RHAS"/>
    <property type="match status" value="1"/>
</dbReference>
<dbReference type="GO" id="GO:0003700">
    <property type="term" value="F:DNA-binding transcription factor activity"/>
    <property type="evidence" value="ECO:0007669"/>
    <property type="project" value="InterPro"/>
</dbReference>
<organism evidence="5 6">
    <name type="scientific">Bacteroides clarus</name>
    <dbReference type="NCBI Taxonomy" id="626929"/>
    <lineage>
        <taxon>Bacteria</taxon>
        <taxon>Pseudomonadati</taxon>
        <taxon>Bacteroidota</taxon>
        <taxon>Bacteroidia</taxon>
        <taxon>Bacteroidales</taxon>
        <taxon>Bacteroidaceae</taxon>
        <taxon>Bacteroides</taxon>
    </lineage>
</organism>
<dbReference type="InterPro" id="IPR046532">
    <property type="entry name" value="DUF6597"/>
</dbReference>
<evidence type="ECO:0000256" key="1">
    <source>
        <dbReference type="ARBA" id="ARBA00023015"/>
    </source>
</evidence>
<dbReference type="SMART" id="SM00342">
    <property type="entry name" value="HTH_ARAC"/>
    <property type="match status" value="1"/>
</dbReference>
<evidence type="ECO:0000313" key="6">
    <source>
        <dbReference type="Proteomes" id="UP000195386"/>
    </source>
</evidence>
<dbReference type="Proteomes" id="UP000195386">
    <property type="component" value="Unassembled WGS sequence"/>
</dbReference>
<evidence type="ECO:0000313" key="5">
    <source>
        <dbReference type="EMBL" id="OUN98603.1"/>
    </source>
</evidence>
<reference evidence="6" key="1">
    <citation type="submission" date="2017-04" db="EMBL/GenBank/DDBJ databases">
        <title>Function of individual gut microbiota members based on whole genome sequencing of pure cultures obtained from chicken caecum.</title>
        <authorList>
            <person name="Medvecky M."/>
            <person name="Cejkova D."/>
            <person name="Polansky O."/>
            <person name="Karasova D."/>
            <person name="Kubasova T."/>
            <person name="Cizek A."/>
            <person name="Rychlik I."/>
        </authorList>
    </citation>
    <scope>NUCLEOTIDE SEQUENCE [LARGE SCALE GENOMIC DNA]</scope>
    <source>
        <strain evidence="6">An43</strain>
    </source>
</reference>
<feature type="domain" description="HTH araC/xylS-type" evidence="4">
    <location>
        <begin position="154"/>
        <end position="257"/>
    </location>
</feature>